<reference evidence="3 5" key="1">
    <citation type="journal article" date="2015" name="Int. J. Syst. Evol. Microbiol.">
        <title>Bacillus glycinifermentans sp. nov., isolated from fermented soybean paste.</title>
        <authorList>
            <person name="Kim S.J."/>
            <person name="Dunlap C.A."/>
            <person name="Kwon S.W."/>
            <person name="Rooney A.P."/>
        </authorList>
    </citation>
    <scope>NUCLEOTIDE SEQUENCE [LARGE SCALE GENOMIC DNA]</scope>
    <source>
        <strain evidence="3 5">GO-13</strain>
    </source>
</reference>
<evidence type="ECO:0000256" key="2">
    <source>
        <dbReference type="SAM" id="Phobius"/>
    </source>
</evidence>
<feature type="compositionally biased region" description="Polar residues" evidence="1">
    <location>
        <begin position="73"/>
        <end position="88"/>
    </location>
</feature>
<sequence>MKKSEWNEERLKMLLSQLPTVKDDRSPYQIYQKLLHAQPKKTPSKKRFGAFAASVCVLFLLVLITPQLVDQTKQNGENPDIASASQSKVEAKHKETKTAADRSEPANTYVVPSDQKDNYITFAFPDDSKSVVVPVSIRKKAGMKTVEDALNEYTRLDADQFEPLDTSYFQHVTFSEQTESHSVTLQVNKDISGISTDDFELMKEVINETFKWGSCDTVQFVSNGEPGVTIDSYGLLMDLSIEQKTKRGYFLYEDSDGEQFLVPSRESYQSINEAISQMQHGESGSHIKSILSGDRAIQAVEENGKELIIRFAPSADIQNQSDDILMLEGLLLTAKDFGYTKVKFTNANTDKIGSYDLTKPIPVPYAPNPITIKG</sequence>
<dbReference type="Proteomes" id="UP001341297">
    <property type="component" value="Unassembled WGS sequence"/>
</dbReference>
<dbReference type="AlphaFoldDB" id="A0A0T6BTJ2"/>
<keyword evidence="2" id="KW-0812">Transmembrane</keyword>
<evidence type="ECO:0000313" key="3">
    <source>
        <dbReference type="EMBL" id="KRT94951.1"/>
    </source>
</evidence>
<dbReference type="EMBL" id="LECW02000004">
    <property type="protein sequence ID" value="KRT94951.1"/>
    <property type="molecule type" value="Genomic_DNA"/>
</dbReference>
<dbReference type="Proteomes" id="UP000036168">
    <property type="component" value="Unassembled WGS sequence"/>
</dbReference>
<name>A0A0T6BTJ2_9BACI</name>
<evidence type="ECO:0000313" key="6">
    <source>
        <dbReference type="Proteomes" id="UP001341297"/>
    </source>
</evidence>
<dbReference type="EMBL" id="JARRTL010000008">
    <property type="protein sequence ID" value="MEC0484718.1"/>
    <property type="molecule type" value="Genomic_DNA"/>
</dbReference>
<feature type="region of interest" description="Disordered" evidence="1">
    <location>
        <begin position="73"/>
        <end position="110"/>
    </location>
</feature>
<comment type="caution">
    <text evidence="3">The sequence shown here is derived from an EMBL/GenBank/DDBJ whole genome shotgun (WGS) entry which is preliminary data.</text>
</comment>
<dbReference type="RefSeq" id="WP_048352908.1">
    <property type="nucleotide sequence ID" value="NZ_CP023481.1"/>
</dbReference>
<reference evidence="4 6" key="3">
    <citation type="submission" date="2023-03" db="EMBL/GenBank/DDBJ databases">
        <title>Agriculturally important microbes genome sequencing.</title>
        <authorList>
            <person name="Dunlap C."/>
        </authorList>
    </citation>
    <scope>NUCLEOTIDE SEQUENCE [LARGE SCALE GENOMIC DNA]</scope>
    <source>
        <strain evidence="4 6">CBP-3203</strain>
    </source>
</reference>
<feature type="transmembrane region" description="Helical" evidence="2">
    <location>
        <begin position="48"/>
        <end position="69"/>
    </location>
</feature>
<reference evidence="3" key="2">
    <citation type="submission" date="2015-10" db="EMBL/GenBank/DDBJ databases">
        <authorList>
            <person name="Gilbert D.G."/>
        </authorList>
    </citation>
    <scope>NUCLEOTIDE SEQUENCE</scope>
    <source>
        <strain evidence="3">GO-13</strain>
    </source>
</reference>
<evidence type="ECO:0000313" key="4">
    <source>
        <dbReference type="EMBL" id="MEC0484718.1"/>
    </source>
</evidence>
<proteinExistence type="predicted"/>
<keyword evidence="2" id="KW-1133">Transmembrane helix</keyword>
<keyword evidence="2" id="KW-0472">Membrane</keyword>
<dbReference type="STRING" id="1664069.BGLY_2719"/>
<gene>
    <name evidence="3" type="ORF">AB447_210465</name>
    <name evidence="4" type="ORF">P8828_07615</name>
</gene>
<protein>
    <submittedName>
        <fullName evidence="3">RsiX protein</fullName>
    </submittedName>
</protein>
<feature type="compositionally biased region" description="Basic and acidic residues" evidence="1">
    <location>
        <begin position="89"/>
        <end position="104"/>
    </location>
</feature>
<evidence type="ECO:0000313" key="5">
    <source>
        <dbReference type="Proteomes" id="UP000036168"/>
    </source>
</evidence>
<dbReference type="OrthoDB" id="2965336at2"/>
<accession>A0A0T6BTJ2</accession>
<keyword evidence="6" id="KW-1185">Reference proteome</keyword>
<organism evidence="3 5">
    <name type="scientific">Bacillus glycinifermentans</name>
    <dbReference type="NCBI Taxonomy" id="1664069"/>
    <lineage>
        <taxon>Bacteria</taxon>
        <taxon>Bacillati</taxon>
        <taxon>Bacillota</taxon>
        <taxon>Bacilli</taxon>
        <taxon>Bacillales</taxon>
        <taxon>Bacillaceae</taxon>
        <taxon>Bacillus</taxon>
    </lineage>
</organism>
<evidence type="ECO:0000256" key="1">
    <source>
        <dbReference type="SAM" id="MobiDB-lite"/>
    </source>
</evidence>